<dbReference type="AlphaFoldDB" id="A0A1I6IEN9"/>
<evidence type="ECO:0000313" key="1">
    <source>
        <dbReference type="EMBL" id="SFR64820.1"/>
    </source>
</evidence>
<dbReference type="OrthoDB" id="1099027at2"/>
<sequence>MANTATFQLNNFENGNIMFWSVFAQTGTHGTITLKDNKKEYFSVRKGTDDERIVSLAQSSAVYQGKANLCIEIDIPDRGVDIKQSINSYNMVDTNSNVIACGYNFCIGAATDKDYNDYYINIIAWKKKK</sequence>
<keyword evidence="2" id="KW-1185">Reference proteome</keyword>
<evidence type="ECO:0000313" key="2">
    <source>
        <dbReference type="Proteomes" id="UP000199659"/>
    </source>
</evidence>
<proteinExistence type="predicted"/>
<reference evidence="1 2" key="1">
    <citation type="submission" date="2016-10" db="EMBL/GenBank/DDBJ databases">
        <authorList>
            <person name="de Groot N.N."/>
        </authorList>
    </citation>
    <scope>NUCLEOTIDE SEQUENCE [LARGE SCALE GENOMIC DNA]</scope>
    <source>
        <strain evidence="1 2">743A</strain>
    </source>
</reference>
<protein>
    <submittedName>
        <fullName evidence="1">Uncharacterized protein</fullName>
    </submittedName>
</protein>
<organism evidence="1 2">
    <name type="scientific">Anaeromicropila populeti</name>
    <dbReference type="NCBI Taxonomy" id="37658"/>
    <lineage>
        <taxon>Bacteria</taxon>
        <taxon>Bacillati</taxon>
        <taxon>Bacillota</taxon>
        <taxon>Clostridia</taxon>
        <taxon>Lachnospirales</taxon>
        <taxon>Lachnospiraceae</taxon>
        <taxon>Anaeromicropila</taxon>
    </lineage>
</organism>
<accession>A0A1I6IEN9</accession>
<dbReference type="Proteomes" id="UP000199659">
    <property type="component" value="Unassembled WGS sequence"/>
</dbReference>
<dbReference type="RefSeq" id="WP_092559341.1">
    <property type="nucleotide sequence ID" value="NZ_FOYZ01000002.1"/>
</dbReference>
<name>A0A1I6IEN9_9FIRM</name>
<gene>
    <name evidence="1" type="ORF">SAMN05661086_00734</name>
</gene>
<dbReference type="EMBL" id="FOYZ01000002">
    <property type="protein sequence ID" value="SFR64820.1"/>
    <property type="molecule type" value="Genomic_DNA"/>
</dbReference>
<dbReference type="STRING" id="37658.SAMN05661086_00734"/>